<evidence type="ECO:0000256" key="4">
    <source>
        <dbReference type="ARBA" id="ARBA00022825"/>
    </source>
</evidence>
<evidence type="ECO:0000313" key="9">
    <source>
        <dbReference type="EMBL" id="PSR88775.1"/>
    </source>
</evidence>
<dbReference type="InterPro" id="IPR034193">
    <property type="entry name" value="PCSK9_ProteinaseK-like"/>
</dbReference>
<sequence length="468" mass="47828">MACLRRLLTILGLAATLTAAVPASTPAGPTQTAPVQHVPISNSDAEHIISDAYIVVYHDNITDTAVTAHQAHWATTLAKRNIGKRSTNISTRTGSQANHPAIPNRPLSITVRTFSIGSMRAMALDADASTAVEVQSADEVAFLEADAHVYLTSVVEQGNSTTGLARLSAKQTGQRDYFYDDSAGQGVTAFVVDSGIMIDHVEFEGRAEWGFNAVNDNNTDENGHGSHVAGTIGGATFGVAKKISLVAVKVADVNGTATLSGLMQGLDYVYNTAIQRNITHKSVVNLSMGASYSSTINTAMTALRSTGLLPVVAAGNNASDASLTSPASSASALTVGAIDQATDARAWFSNFGPAVDIWAPGVNVVSVGIYNTTAVASLSGTSMACPHVAGLAAYFMGLGLRSAGAGAGEAGDGRVDVATSTSLPLNVTGDVDVLVSFVLAVAGVGNVTAAGEMGGSTGLIANNLLDFD</sequence>
<dbReference type="AlphaFoldDB" id="A0A2T3AAJ6"/>
<proteinExistence type="inferred from homology"/>
<reference evidence="9 10" key="1">
    <citation type="journal article" date="2018" name="Mycol. Prog.">
        <title>Coniella lustricola, a new species from submerged detritus.</title>
        <authorList>
            <person name="Raudabaugh D.B."/>
            <person name="Iturriaga T."/>
            <person name="Carver A."/>
            <person name="Mondo S."/>
            <person name="Pangilinan J."/>
            <person name="Lipzen A."/>
            <person name="He G."/>
            <person name="Amirebrahimi M."/>
            <person name="Grigoriev I.V."/>
            <person name="Miller A.N."/>
        </authorList>
    </citation>
    <scope>NUCLEOTIDE SEQUENCE [LARGE SCALE GENOMIC DNA]</scope>
    <source>
        <strain evidence="9 10">B22-T-1</strain>
    </source>
</reference>
<dbReference type="PROSITE" id="PS00136">
    <property type="entry name" value="SUBTILASE_ASP"/>
    <property type="match status" value="1"/>
</dbReference>
<feature type="active site" description="Charge relay system" evidence="5">
    <location>
        <position position="193"/>
    </location>
</feature>
<organism evidence="9 10">
    <name type="scientific">Coniella lustricola</name>
    <dbReference type="NCBI Taxonomy" id="2025994"/>
    <lineage>
        <taxon>Eukaryota</taxon>
        <taxon>Fungi</taxon>
        <taxon>Dikarya</taxon>
        <taxon>Ascomycota</taxon>
        <taxon>Pezizomycotina</taxon>
        <taxon>Sordariomycetes</taxon>
        <taxon>Sordariomycetidae</taxon>
        <taxon>Diaporthales</taxon>
        <taxon>Schizoparmaceae</taxon>
        <taxon>Coniella</taxon>
    </lineage>
</organism>
<keyword evidence="4 5" id="KW-0720">Serine protease</keyword>
<comment type="similarity">
    <text evidence="1 5 6">Belongs to the peptidase S8 family.</text>
</comment>
<feature type="active site" description="Charge relay system" evidence="5">
    <location>
        <position position="382"/>
    </location>
</feature>
<dbReference type="PRINTS" id="PR00723">
    <property type="entry name" value="SUBTILISIN"/>
</dbReference>
<dbReference type="Pfam" id="PF00082">
    <property type="entry name" value="Peptidase_S8"/>
    <property type="match status" value="1"/>
</dbReference>
<keyword evidence="3 5" id="KW-0378">Hydrolase</keyword>
<gene>
    <name evidence="9" type="ORF">BD289DRAFT_498543</name>
</gene>
<dbReference type="Proteomes" id="UP000241462">
    <property type="component" value="Unassembled WGS sequence"/>
</dbReference>
<dbReference type="InParanoid" id="A0A2T3AAJ6"/>
<evidence type="ECO:0000259" key="8">
    <source>
        <dbReference type="Pfam" id="PF00082"/>
    </source>
</evidence>
<dbReference type="PROSITE" id="PS00137">
    <property type="entry name" value="SUBTILASE_HIS"/>
    <property type="match status" value="1"/>
</dbReference>
<feature type="signal peptide" evidence="7">
    <location>
        <begin position="1"/>
        <end position="19"/>
    </location>
</feature>
<dbReference type="GO" id="GO:0006508">
    <property type="term" value="P:proteolysis"/>
    <property type="evidence" value="ECO:0007669"/>
    <property type="project" value="UniProtKB-KW"/>
</dbReference>
<feature type="chain" id="PRO_5015628606" evidence="7">
    <location>
        <begin position="20"/>
        <end position="468"/>
    </location>
</feature>
<dbReference type="SUPFAM" id="SSF52743">
    <property type="entry name" value="Subtilisin-like"/>
    <property type="match status" value="1"/>
</dbReference>
<dbReference type="InterPro" id="IPR050131">
    <property type="entry name" value="Peptidase_S8_subtilisin-like"/>
</dbReference>
<dbReference type="CDD" id="cd04077">
    <property type="entry name" value="Peptidases_S8_PCSK9_ProteinaseK_like"/>
    <property type="match status" value="1"/>
</dbReference>
<dbReference type="OrthoDB" id="206201at2759"/>
<keyword evidence="10" id="KW-1185">Reference proteome</keyword>
<evidence type="ECO:0000256" key="5">
    <source>
        <dbReference type="PROSITE-ProRule" id="PRU01240"/>
    </source>
</evidence>
<protein>
    <submittedName>
        <fullName evidence="9">Protease</fullName>
    </submittedName>
</protein>
<dbReference type="PANTHER" id="PTHR43806:SF11">
    <property type="entry name" value="CEREVISIN-RELATED"/>
    <property type="match status" value="1"/>
</dbReference>
<dbReference type="Gene3D" id="3.40.50.200">
    <property type="entry name" value="Peptidase S8/S53 domain"/>
    <property type="match status" value="1"/>
</dbReference>
<dbReference type="PROSITE" id="PS51892">
    <property type="entry name" value="SUBTILASE"/>
    <property type="match status" value="1"/>
</dbReference>
<evidence type="ECO:0000256" key="2">
    <source>
        <dbReference type="ARBA" id="ARBA00022670"/>
    </source>
</evidence>
<dbReference type="FunFam" id="3.40.50.200:FF:000007">
    <property type="entry name" value="Subtilisin-like serine protease"/>
    <property type="match status" value="1"/>
</dbReference>
<dbReference type="InterPro" id="IPR000209">
    <property type="entry name" value="Peptidase_S8/S53_dom"/>
</dbReference>
<dbReference type="InterPro" id="IPR036852">
    <property type="entry name" value="Peptidase_S8/S53_dom_sf"/>
</dbReference>
<evidence type="ECO:0000256" key="6">
    <source>
        <dbReference type="RuleBase" id="RU003355"/>
    </source>
</evidence>
<evidence type="ECO:0000313" key="10">
    <source>
        <dbReference type="Proteomes" id="UP000241462"/>
    </source>
</evidence>
<dbReference type="InterPro" id="IPR022398">
    <property type="entry name" value="Peptidase_S8_His-AS"/>
</dbReference>
<dbReference type="InterPro" id="IPR023828">
    <property type="entry name" value="Peptidase_S8_Ser-AS"/>
</dbReference>
<evidence type="ECO:0000256" key="7">
    <source>
        <dbReference type="SAM" id="SignalP"/>
    </source>
</evidence>
<feature type="domain" description="Peptidase S8/S53" evidence="8">
    <location>
        <begin position="184"/>
        <end position="396"/>
    </location>
</feature>
<evidence type="ECO:0000256" key="3">
    <source>
        <dbReference type="ARBA" id="ARBA00022801"/>
    </source>
</evidence>
<name>A0A2T3AAJ6_9PEZI</name>
<accession>A0A2T3AAJ6</accession>
<keyword evidence="2 5" id="KW-0645">Protease</keyword>
<keyword evidence="7" id="KW-0732">Signal</keyword>
<dbReference type="STRING" id="2025994.A0A2T3AAJ6"/>
<dbReference type="InterPro" id="IPR015500">
    <property type="entry name" value="Peptidase_S8_subtilisin-rel"/>
</dbReference>
<dbReference type="EMBL" id="KZ678424">
    <property type="protein sequence ID" value="PSR88775.1"/>
    <property type="molecule type" value="Genomic_DNA"/>
</dbReference>
<dbReference type="InterPro" id="IPR023827">
    <property type="entry name" value="Peptidase_S8_Asp-AS"/>
</dbReference>
<dbReference type="PROSITE" id="PS00138">
    <property type="entry name" value="SUBTILASE_SER"/>
    <property type="match status" value="1"/>
</dbReference>
<dbReference type="PANTHER" id="PTHR43806">
    <property type="entry name" value="PEPTIDASE S8"/>
    <property type="match status" value="1"/>
</dbReference>
<evidence type="ECO:0000256" key="1">
    <source>
        <dbReference type="ARBA" id="ARBA00011073"/>
    </source>
</evidence>
<feature type="active site" description="Charge relay system" evidence="5">
    <location>
        <position position="224"/>
    </location>
</feature>
<dbReference type="GO" id="GO:0004252">
    <property type="term" value="F:serine-type endopeptidase activity"/>
    <property type="evidence" value="ECO:0007669"/>
    <property type="project" value="UniProtKB-UniRule"/>
</dbReference>